<dbReference type="WBParaSite" id="Pan_g1338.t1">
    <property type="protein sequence ID" value="Pan_g1338.t1"/>
    <property type="gene ID" value="Pan_g1338"/>
</dbReference>
<dbReference type="Proteomes" id="UP000492821">
    <property type="component" value="Unassembled WGS sequence"/>
</dbReference>
<protein>
    <submittedName>
        <fullName evidence="2">FTH domain-containing protein</fullName>
    </submittedName>
</protein>
<dbReference type="SUPFAM" id="SSF52047">
    <property type="entry name" value="RNI-like"/>
    <property type="match status" value="1"/>
</dbReference>
<proteinExistence type="predicted"/>
<evidence type="ECO:0000313" key="1">
    <source>
        <dbReference type="Proteomes" id="UP000492821"/>
    </source>
</evidence>
<reference evidence="1" key="1">
    <citation type="journal article" date="2013" name="Genetics">
        <title>The draft genome and transcriptome of Panagrellus redivivus are shaped by the harsh demands of a free-living lifestyle.</title>
        <authorList>
            <person name="Srinivasan J."/>
            <person name="Dillman A.R."/>
            <person name="Macchietto M.G."/>
            <person name="Heikkinen L."/>
            <person name="Lakso M."/>
            <person name="Fracchia K.M."/>
            <person name="Antoshechkin I."/>
            <person name="Mortazavi A."/>
            <person name="Wong G."/>
            <person name="Sternberg P.W."/>
        </authorList>
    </citation>
    <scope>NUCLEOTIDE SEQUENCE [LARGE SCALE GENOMIC DNA]</scope>
    <source>
        <strain evidence="1">MT8872</strain>
    </source>
</reference>
<accession>A0A7E4UVN4</accession>
<reference evidence="2" key="2">
    <citation type="submission" date="2020-10" db="UniProtKB">
        <authorList>
            <consortium name="WormBaseParasite"/>
        </authorList>
    </citation>
    <scope>IDENTIFICATION</scope>
</reference>
<dbReference type="InterPro" id="IPR032675">
    <property type="entry name" value="LRR_dom_sf"/>
</dbReference>
<evidence type="ECO:0000313" key="2">
    <source>
        <dbReference type="WBParaSite" id="Pan_g1338.t1"/>
    </source>
</evidence>
<dbReference type="Gene3D" id="3.80.10.10">
    <property type="entry name" value="Ribonuclease Inhibitor"/>
    <property type="match status" value="1"/>
</dbReference>
<organism evidence="1 2">
    <name type="scientific">Panagrellus redivivus</name>
    <name type="common">Microworm</name>
    <dbReference type="NCBI Taxonomy" id="6233"/>
    <lineage>
        <taxon>Eukaryota</taxon>
        <taxon>Metazoa</taxon>
        <taxon>Ecdysozoa</taxon>
        <taxon>Nematoda</taxon>
        <taxon>Chromadorea</taxon>
        <taxon>Rhabditida</taxon>
        <taxon>Tylenchina</taxon>
        <taxon>Panagrolaimomorpha</taxon>
        <taxon>Panagrolaimoidea</taxon>
        <taxon>Panagrolaimidae</taxon>
        <taxon>Panagrellus</taxon>
    </lineage>
</organism>
<sequence>MPYPLENLQYGLRRRLRELATPAEAYSLQVAAPNYLGLQPIQKCPQTQCIDFETNQVTFRSDLPLSPFTSLPKGSLFRVVDSMDIKNLRLSDNLELIFDHFIFEVKTINFWFSIINLPFIRRLVQSGCIVQQVTHLKFLNCHIPKEQTAIICKAKAFKSLEYLHLNKCQTSTASWVNGFLEAQTVTLKHFEIDGAFNKVFEVDDYKFLLFFKAQPNDFKMHIKMLEQPAKKELMKLFGKHFECLSQKPERKHLNITFNNDSTYYILSSSANV</sequence>
<name>A0A7E4UVN4_PANRE</name>
<keyword evidence="1" id="KW-1185">Reference proteome</keyword>
<dbReference type="AlphaFoldDB" id="A0A7E4UVN4"/>